<dbReference type="RefSeq" id="WP_035595119.1">
    <property type="nucleotide sequence ID" value="NZ_ARYM01000004.1"/>
</dbReference>
<dbReference type="PANTHER" id="PTHR43400:SF10">
    <property type="entry name" value="3-OXOSTEROID 1-DEHYDROGENASE"/>
    <property type="match status" value="1"/>
</dbReference>
<keyword evidence="2" id="KW-0285">Flavoprotein</keyword>
<dbReference type="EMBL" id="ARYM01000004">
    <property type="protein sequence ID" value="KCZ99638.1"/>
    <property type="molecule type" value="Genomic_DNA"/>
</dbReference>
<dbReference type="InterPro" id="IPR036188">
    <property type="entry name" value="FAD/NAD-bd_sf"/>
</dbReference>
<evidence type="ECO:0000256" key="3">
    <source>
        <dbReference type="ARBA" id="ARBA00022827"/>
    </source>
</evidence>
<evidence type="ECO:0000313" key="6">
    <source>
        <dbReference type="EMBL" id="KCZ99638.1"/>
    </source>
</evidence>
<accession>A0A062VGT3</accession>
<sequence length="463" mass="48070">MLRETGELPTETDVLVLGAGMAGHCAALAAADAGARVLLLEKSSQAGGSSAIAGGGFAFCGTDEQKAANVSDSIEAFRDALLRSGKGRNNRDLVELFLAKQLDAYSFLRSQGIRFELFMSPPPDMPRAHMTGTGRAVTQLHMRVLAHPGIRFVSKSAGVRLVRNPDTERVEACQVMFGDRAVEISAHKGVVLATGGFSRNADLLSIYAPELAAGVKHGGVANTGDGLIMASDLGAGHADLGYVAGSFGGAIRNYPDTATKADEIPPLIFAFQDAAIMVNKHGRRFVDEAQSYKALGSIGMAQPGGIAFQVFDEVMMSASLGDTSVNNYQEALIGGYVKQAETIRGLAEAVGIDPDMLEATVSTYNTAAAAGKDELFGRTRGLRPIDSPPYYIAATANAITSTYGGVAVDGRLAVVDWFGVPIDGLYAAGEVAGGFHGAGYYSASSLSSSATFGLVAGRNAAQG</sequence>
<dbReference type="InterPro" id="IPR050315">
    <property type="entry name" value="FAD-oxidoreductase_2"/>
</dbReference>
<dbReference type="Proteomes" id="UP000027100">
    <property type="component" value="Unassembled WGS sequence"/>
</dbReference>
<evidence type="ECO:0000256" key="1">
    <source>
        <dbReference type="ARBA" id="ARBA00001974"/>
    </source>
</evidence>
<keyword evidence="3" id="KW-0274">FAD</keyword>
<dbReference type="STRING" id="1280954.HPO_04605"/>
<gene>
    <name evidence="6" type="ORF">HPO_04605</name>
</gene>
<dbReference type="PRINTS" id="PR00368">
    <property type="entry name" value="FADPNR"/>
</dbReference>
<organism evidence="6 7">
    <name type="scientific">Hyphomonas polymorpha PS728</name>
    <dbReference type="NCBI Taxonomy" id="1280954"/>
    <lineage>
        <taxon>Bacteria</taxon>
        <taxon>Pseudomonadati</taxon>
        <taxon>Pseudomonadota</taxon>
        <taxon>Alphaproteobacteria</taxon>
        <taxon>Hyphomonadales</taxon>
        <taxon>Hyphomonadaceae</taxon>
        <taxon>Hyphomonas</taxon>
    </lineage>
</organism>
<dbReference type="Gene3D" id="3.50.50.60">
    <property type="entry name" value="FAD/NAD(P)-binding domain"/>
    <property type="match status" value="1"/>
</dbReference>
<dbReference type="PRINTS" id="PR00411">
    <property type="entry name" value="PNDRDTASEI"/>
</dbReference>
<dbReference type="SUPFAM" id="SSF51905">
    <property type="entry name" value="FAD/NAD(P)-binding domain"/>
    <property type="match status" value="1"/>
</dbReference>
<comment type="cofactor">
    <cofactor evidence="1">
        <name>FAD</name>
        <dbReference type="ChEBI" id="CHEBI:57692"/>
    </cofactor>
</comment>
<dbReference type="AlphaFoldDB" id="A0A062VGT3"/>
<dbReference type="eggNOG" id="COG1053">
    <property type="taxonomic scope" value="Bacteria"/>
</dbReference>
<dbReference type="Gene3D" id="3.90.700.10">
    <property type="entry name" value="Succinate dehydrogenase/fumarate reductase flavoprotein, catalytic domain"/>
    <property type="match status" value="1"/>
</dbReference>
<dbReference type="SUPFAM" id="SSF56425">
    <property type="entry name" value="Succinate dehydrogenase/fumarate reductase flavoprotein, catalytic domain"/>
    <property type="match status" value="1"/>
</dbReference>
<evidence type="ECO:0000256" key="4">
    <source>
        <dbReference type="ARBA" id="ARBA00023002"/>
    </source>
</evidence>
<dbReference type="PANTHER" id="PTHR43400">
    <property type="entry name" value="FUMARATE REDUCTASE"/>
    <property type="match status" value="1"/>
</dbReference>
<dbReference type="InterPro" id="IPR027477">
    <property type="entry name" value="Succ_DH/fumarate_Rdtase_cat_sf"/>
</dbReference>
<comment type="caution">
    <text evidence="6">The sequence shown here is derived from an EMBL/GenBank/DDBJ whole genome shotgun (WGS) entry which is preliminary data.</text>
</comment>
<feature type="domain" description="FAD-dependent oxidoreductase 2 FAD-binding" evidence="5">
    <location>
        <begin position="13"/>
        <end position="440"/>
    </location>
</feature>
<keyword evidence="7" id="KW-1185">Reference proteome</keyword>
<dbReference type="GO" id="GO:0016491">
    <property type="term" value="F:oxidoreductase activity"/>
    <property type="evidence" value="ECO:0007669"/>
    <property type="project" value="UniProtKB-KW"/>
</dbReference>
<reference evidence="6 7" key="1">
    <citation type="journal article" date="2014" name="Antonie Van Leeuwenhoek">
        <title>Hyphomonas beringensis sp. nov. and Hyphomonas chukchiensis sp. nov., isolated from surface seawater of the Bering Sea and Chukchi Sea.</title>
        <authorList>
            <person name="Li C."/>
            <person name="Lai Q."/>
            <person name="Li G."/>
            <person name="Dong C."/>
            <person name="Wang J."/>
            <person name="Liao Y."/>
            <person name="Shao Z."/>
        </authorList>
    </citation>
    <scope>NUCLEOTIDE SEQUENCE [LARGE SCALE GENOMIC DNA]</scope>
    <source>
        <strain evidence="6 7">PS728</strain>
    </source>
</reference>
<dbReference type="InterPro" id="IPR003953">
    <property type="entry name" value="FAD-dep_OxRdtase_2_FAD-bd"/>
</dbReference>
<evidence type="ECO:0000313" key="7">
    <source>
        <dbReference type="Proteomes" id="UP000027100"/>
    </source>
</evidence>
<evidence type="ECO:0000256" key="2">
    <source>
        <dbReference type="ARBA" id="ARBA00022630"/>
    </source>
</evidence>
<dbReference type="OrthoDB" id="3178130at2"/>
<evidence type="ECO:0000259" key="5">
    <source>
        <dbReference type="Pfam" id="PF00890"/>
    </source>
</evidence>
<dbReference type="GO" id="GO:0008202">
    <property type="term" value="P:steroid metabolic process"/>
    <property type="evidence" value="ECO:0007669"/>
    <property type="project" value="UniProtKB-ARBA"/>
</dbReference>
<name>A0A062VGT3_9PROT</name>
<proteinExistence type="predicted"/>
<dbReference type="PATRIC" id="fig|1280954.3.peg.936"/>
<dbReference type="Pfam" id="PF00890">
    <property type="entry name" value="FAD_binding_2"/>
    <property type="match status" value="1"/>
</dbReference>
<keyword evidence="4" id="KW-0560">Oxidoreductase</keyword>
<protein>
    <recommendedName>
        <fullName evidence="5">FAD-dependent oxidoreductase 2 FAD-binding domain-containing protein</fullName>
    </recommendedName>
</protein>